<organism evidence="1 2">
    <name type="scientific">Rhodobacter maris</name>
    <dbReference type="NCBI Taxonomy" id="446682"/>
    <lineage>
        <taxon>Bacteria</taxon>
        <taxon>Pseudomonadati</taxon>
        <taxon>Pseudomonadota</taxon>
        <taxon>Alphaproteobacteria</taxon>
        <taxon>Rhodobacterales</taxon>
        <taxon>Rhodobacter group</taxon>
        <taxon>Rhodobacter</taxon>
    </lineage>
</organism>
<dbReference type="Proteomes" id="UP000219111">
    <property type="component" value="Unassembled WGS sequence"/>
</dbReference>
<dbReference type="SUPFAM" id="SSF52096">
    <property type="entry name" value="ClpP/crotonase"/>
    <property type="match status" value="1"/>
</dbReference>
<sequence length="301" mass="32907">MEAQIAPDVIDFFVDHLDAMWPTEKISLILHTNGGDTAAAWQLVNLFRTFCNDLEVIVPRKALSSGTLISLGANRIVMTKQASLGPIDPSLNGPLNPLIPGGGPSHRAPVSVEAVQGFLDVVQEQLKVTDAAALATVWNNLSEKIHPLVLGQIFRTRSQIRTLAKRLLAHQQVEDEKREAIIAFLCSESGSHDHTINRREARSMGLAIENASEELYAILKVLHHHVTDALKSRSPFSPDTELAGAAQCNYSCSRVLIESVAHGSHQFLSEGVISKVQIPQNGIPQIGIQDSRNFEGWRKVA</sequence>
<dbReference type="EMBL" id="OBMT01000040">
    <property type="protein sequence ID" value="SOC23439.1"/>
    <property type="molecule type" value="Genomic_DNA"/>
</dbReference>
<dbReference type="InterPro" id="IPR029045">
    <property type="entry name" value="ClpP/crotonase-like_dom_sf"/>
</dbReference>
<dbReference type="PANTHER" id="PTHR35984">
    <property type="entry name" value="PERIPLASMIC SERINE PROTEASE"/>
    <property type="match status" value="1"/>
</dbReference>
<proteinExistence type="predicted"/>
<evidence type="ECO:0000313" key="1">
    <source>
        <dbReference type="EMBL" id="SOC23439.1"/>
    </source>
</evidence>
<name>A0A285TQL3_9RHOB</name>
<dbReference type="PANTHER" id="PTHR35984:SF1">
    <property type="entry name" value="PERIPLASMIC SERINE PROTEASE"/>
    <property type="match status" value="1"/>
</dbReference>
<dbReference type="OrthoDB" id="9806253at2"/>
<reference evidence="2" key="1">
    <citation type="submission" date="2017-08" db="EMBL/GenBank/DDBJ databases">
        <authorList>
            <person name="Varghese N."/>
            <person name="Submissions S."/>
        </authorList>
    </citation>
    <scope>NUCLEOTIDE SEQUENCE [LARGE SCALE GENOMIC DNA]</scope>
    <source>
        <strain evidence="2">JA276</strain>
    </source>
</reference>
<protein>
    <submittedName>
        <fullName evidence="1">Serine dehydrogenase proteinase</fullName>
    </submittedName>
</protein>
<keyword evidence="2" id="KW-1185">Reference proteome</keyword>
<dbReference type="Gene3D" id="3.90.226.10">
    <property type="entry name" value="2-enoyl-CoA Hydratase, Chain A, domain 1"/>
    <property type="match status" value="1"/>
</dbReference>
<evidence type="ECO:0000313" key="2">
    <source>
        <dbReference type="Proteomes" id="UP000219111"/>
    </source>
</evidence>
<gene>
    <name evidence="1" type="ORF">SAMN05877831_1403</name>
</gene>
<dbReference type="AlphaFoldDB" id="A0A285TQL3"/>
<dbReference type="GO" id="GO:0016020">
    <property type="term" value="C:membrane"/>
    <property type="evidence" value="ECO:0007669"/>
    <property type="project" value="InterPro"/>
</dbReference>
<dbReference type="InterPro" id="IPR002825">
    <property type="entry name" value="Pept_S49_ser-pept_pro"/>
</dbReference>
<dbReference type="Pfam" id="PF01972">
    <property type="entry name" value="SDH_protease"/>
    <property type="match status" value="1"/>
</dbReference>
<accession>A0A285TQL3</accession>